<keyword evidence="7 9" id="KW-0630">Potassium</keyword>
<comment type="cofactor">
    <cofactor evidence="9">
        <name>Mg(2+)</name>
        <dbReference type="ChEBI" id="CHEBI:18420"/>
    </cofactor>
    <text evidence="9">Requires a divalent cation, most likely magnesium in vivo, as an electrophilic catalyst to aid phosphoryl group transfer. It is the chelate of the metal and the nucleotide that is the actual substrate.</text>
</comment>
<comment type="activity regulation">
    <text evidence="9">Activated by a monovalent cation that binds near, but not in, the active site. The most likely occupant of the site in vivo is potassium. Ion binding induces a conformational change that may alter substrate affinity.</text>
</comment>
<feature type="binding site" evidence="9">
    <location>
        <position position="179"/>
    </location>
    <ligand>
        <name>ATP</name>
        <dbReference type="ChEBI" id="CHEBI:30616"/>
    </ligand>
</feature>
<feature type="binding site" evidence="9">
    <location>
        <position position="260"/>
    </location>
    <ligand>
        <name>substrate</name>
    </ligand>
</feature>
<feature type="binding site" evidence="9">
    <location>
        <position position="300"/>
    </location>
    <ligand>
        <name>K(+)</name>
        <dbReference type="ChEBI" id="CHEBI:29103"/>
    </ligand>
</feature>
<evidence type="ECO:0000256" key="3">
    <source>
        <dbReference type="ARBA" id="ARBA00022741"/>
    </source>
</evidence>
<accession>A0ABQ0MBF7</accession>
<keyword evidence="3 9" id="KW-0547">Nucleotide-binding</keyword>
<reference evidence="11" key="1">
    <citation type="submission" date="2014-09" db="EMBL/GenBank/DDBJ databases">
        <title>Genome sequence of the luminous mushroom Mycena chlorophos for searching fungal bioluminescence genes.</title>
        <authorList>
            <person name="Tanaka Y."/>
            <person name="Kasuga D."/>
            <person name="Oba Y."/>
            <person name="Hase S."/>
            <person name="Sato K."/>
            <person name="Oba Y."/>
            <person name="Sakakibara Y."/>
        </authorList>
    </citation>
    <scope>NUCLEOTIDE SEQUENCE</scope>
</reference>
<dbReference type="Proteomes" id="UP000815677">
    <property type="component" value="Unassembled WGS sequence"/>
</dbReference>
<organism evidence="11 12">
    <name type="scientific">Mycena chlorophos</name>
    <name type="common">Agaric fungus</name>
    <name type="synonym">Agaricus chlorophos</name>
    <dbReference type="NCBI Taxonomy" id="658473"/>
    <lineage>
        <taxon>Eukaryota</taxon>
        <taxon>Fungi</taxon>
        <taxon>Dikarya</taxon>
        <taxon>Basidiomycota</taxon>
        <taxon>Agaricomycotina</taxon>
        <taxon>Agaricomycetes</taxon>
        <taxon>Agaricomycetidae</taxon>
        <taxon>Agaricales</taxon>
        <taxon>Marasmiineae</taxon>
        <taxon>Mycenaceae</taxon>
        <taxon>Mycena</taxon>
    </lineage>
</organism>
<comment type="subunit">
    <text evidence="9">Homodimer.</text>
</comment>
<evidence type="ECO:0000256" key="7">
    <source>
        <dbReference type="ARBA" id="ARBA00022958"/>
    </source>
</evidence>
<feature type="binding site" evidence="9">
    <location>
        <position position="132"/>
    </location>
    <ligand>
        <name>substrate</name>
    </ligand>
</feature>
<dbReference type="PANTHER" id="PTHR10584:SF166">
    <property type="entry name" value="RIBOKINASE"/>
    <property type="match status" value="1"/>
</dbReference>
<evidence type="ECO:0000256" key="9">
    <source>
        <dbReference type="HAMAP-Rule" id="MF_03215"/>
    </source>
</evidence>
<comment type="similarity">
    <text evidence="9">Belongs to the carbohydrate kinase PfkB family. Ribokinase subfamily.</text>
</comment>
<comment type="function">
    <text evidence="9">Catalyzes the phosphorylation of ribose at O-5 in a reaction requiring ATP and magnesium. The resulting D-ribose-5-phosphate can then be used either for sythesis of nucleotides, histidine, and tryptophan, or as a component of the pentose phosphate pathway.</text>
</comment>
<proteinExistence type="inferred from homology"/>
<feature type="binding site" evidence="9">
    <location>
        <begin position="259"/>
        <end position="260"/>
    </location>
    <ligand>
        <name>ATP</name>
        <dbReference type="ChEBI" id="CHEBI:30616"/>
    </ligand>
</feature>
<comment type="catalytic activity">
    <reaction evidence="9">
        <text>D-ribose + ATP = D-ribose 5-phosphate + ADP + H(+)</text>
        <dbReference type="Rhea" id="RHEA:13697"/>
        <dbReference type="ChEBI" id="CHEBI:15378"/>
        <dbReference type="ChEBI" id="CHEBI:30616"/>
        <dbReference type="ChEBI" id="CHEBI:47013"/>
        <dbReference type="ChEBI" id="CHEBI:78346"/>
        <dbReference type="ChEBI" id="CHEBI:456216"/>
        <dbReference type="EC" id="2.7.1.15"/>
    </reaction>
</comment>
<dbReference type="InterPro" id="IPR011611">
    <property type="entry name" value="PfkB_dom"/>
</dbReference>
<dbReference type="HAMAP" id="MF_01987">
    <property type="entry name" value="Ribokinase"/>
    <property type="match status" value="1"/>
</dbReference>
<keyword evidence="5 9" id="KW-0067">ATP-binding</keyword>
<feature type="binding site" evidence="9">
    <location>
        <position position="304"/>
    </location>
    <ligand>
        <name>K(+)</name>
        <dbReference type="ChEBI" id="CHEBI:29103"/>
    </ligand>
</feature>
<dbReference type="CDD" id="cd01174">
    <property type="entry name" value="ribokinase"/>
    <property type="match status" value="1"/>
</dbReference>
<feature type="domain" description="Carbohydrate kinase PfkB" evidence="10">
    <location>
        <begin position="3"/>
        <end position="306"/>
    </location>
</feature>
<keyword evidence="9" id="KW-0539">Nucleus</keyword>
<dbReference type="PRINTS" id="PR00990">
    <property type="entry name" value="RIBOKINASE"/>
</dbReference>
<gene>
    <name evidence="11" type="ORF">MCHLO_16761</name>
</gene>
<dbReference type="SUPFAM" id="SSF53613">
    <property type="entry name" value="Ribokinase-like"/>
    <property type="match status" value="1"/>
</dbReference>
<dbReference type="EMBL" id="DF849963">
    <property type="protein sequence ID" value="GAT60640.1"/>
    <property type="molecule type" value="Genomic_DNA"/>
</dbReference>
<dbReference type="PANTHER" id="PTHR10584">
    <property type="entry name" value="SUGAR KINASE"/>
    <property type="match status" value="1"/>
</dbReference>
<feature type="binding site" evidence="9">
    <location>
        <position position="295"/>
    </location>
    <ligand>
        <name>K(+)</name>
        <dbReference type="ChEBI" id="CHEBI:29103"/>
    </ligand>
</feature>
<feature type="binding site" evidence="9">
    <location>
        <begin position="39"/>
        <end position="43"/>
    </location>
    <ligand>
        <name>substrate</name>
    </ligand>
</feature>
<evidence type="ECO:0000256" key="5">
    <source>
        <dbReference type="ARBA" id="ARBA00022840"/>
    </source>
</evidence>
<dbReference type="InterPro" id="IPR002139">
    <property type="entry name" value="Ribo/fructo_kinase"/>
</dbReference>
<dbReference type="Pfam" id="PF00294">
    <property type="entry name" value="PfkB"/>
    <property type="match status" value="1"/>
</dbReference>
<evidence type="ECO:0000259" key="10">
    <source>
        <dbReference type="Pfam" id="PF00294"/>
    </source>
</evidence>
<feature type="binding site" evidence="9">
    <location>
        <begin position="224"/>
        <end position="229"/>
    </location>
    <ligand>
        <name>ATP</name>
        <dbReference type="ChEBI" id="CHEBI:30616"/>
    </ligand>
</feature>
<dbReference type="InterPro" id="IPR029056">
    <property type="entry name" value="Ribokinase-like"/>
</dbReference>
<evidence type="ECO:0000256" key="4">
    <source>
        <dbReference type="ARBA" id="ARBA00022777"/>
    </source>
</evidence>
<keyword evidence="4 9" id="KW-0418">Kinase</keyword>
<evidence type="ECO:0000256" key="8">
    <source>
        <dbReference type="ARBA" id="ARBA00023277"/>
    </source>
</evidence>
<evidence type="ECO:0000256" key="2">
    <source>
        <dbReference type="ARBA" id="ARBA00022723"/>
    </source>
</evidence>
<feature type="binding site" evidence="9">
    <location>
        <position position="298"/>
    </location>
    <ligand>
        <name>K(+)</name>
        <dbReference type="ChEBI" id="CHEBI:29103"/>
    </ligand>
</feature>
<dbReference type="InterPro" id="IPR011877">
    <property type="entry name" value="Ribokinase"/>
</dbReference>
<protein>
    <recommendedName>
        <fullName evidence="9">Ribokinase</fullName>
        <shortName evidence="9">RK</shortName>
        <ecNumber evidence="9">2.7.1.15</ecNumber>
    </recommendedName>
</protein>
<comment type="caution">
    <text evidence="9">Lacks conserved residue(s) required for the propagation of feature annotation.</text>
</comment>
<keyword evidence="12" id="KW-1185">Reference proteome</keyword>
<keyword evidence="2 9" id="KW-0479">Metal-binding</keyword>
<name>A0ABQ0MBF7_MYCCL</name>
<comment type="subcellular location">
    <subcellularLocation>
        <location evidence="9">Cytoplasm</location>
    </subcellularLocation>
    <subcellularLocation>
        <location evidence="9">Nucleus</location>
    </subcellularLocation>
</comment>
<evidence type="ECO:0000313" key="11">
    <source>
        <dbReference type="EMBL" id="GAT60640.1"/>
    </source>
</evidence>
<feature type="binding site" evidence="9">
    <location>
        <begin position="11"/>
        <end position="13"/>
    </location>
    <ligand>
        <name>substrate</name>
    </ligand>
</feature>
<keyword evidence="1 9" id="KW-0808">Transferase</keyword>
<comment type="pathway">
    <text evidence="9">Carbohydrate metabolism; D-ribose degradation; D-ribose 5-phosphate from beta-D-ribopyranose: step 2/2.</text>
</comment>
<dbReference type="EC" id="2.7.1.15" evidence="9"/>
<keyword evidence="9" id="KW-0963">Cytoplasm</keyword>
<sequence length="320" mass="33895">MPRCLVRGSINVDEFFQVKDFVRPGQTISSTELVKRLGGKGANQSVAIARAGGVVDFVGAIGSDGLGVRDDLKNAGVNVDQTRLVEESTGRAIIQVNAAGENSIILFKGANYASITPPPIHPDTTYMVFQNEVPLASTIEFLTLARGSNIATVFNPSPMPTPDELRSFPFDKITWLVVNEGEVAELCEALDVAVKTEGFDLVEDARKLVLGLAGRLRSTNIICTLGADGVLAKFCVSDECVHLPAAKLQGPPLDTTGAGDCFTGYMVAGLMQLEGNVVSEHIAVLQRAIQAAGMCVERAGAASSIPLRAEVESRLRGVPE</sequence>
<evidence type="ECO:0000313" key="12">
    <source>
        <dbReference type="Proteomes" id="UP000815677"/>
    </source>
</evidence>
<dbReference type="Gene3D" id="3.40.1190.20">
    <property type="match status" value="1"/>
</dbReference>
<keyword evidence="8 9" id="KW-0119">Carbohydrate metabolism</keyword>
<feature type="binding site" evidence="9">
    <location>
        <position position="254"/>
    </location>
    <ligand>
        <name>K(+)</name>
        <dbReference type="ChEBI" id="CHEBI:29103"/>
    </ligand>
</feature>
<feature type="binding site" evidence="9">
    <location>
        <position position="256"/>
    </location>
    <ligand>
        <name>K(+)</name>
        <dbReference type="ChEBI" id="CHEBI:29103"/>
    </ligand>
</feature>
<evidence type="ECO:0000256" key="1">
    <source>
        <dbReference type="ARBA" id="ARBA00022679"/>
    </source>
</evidence>
<keyword evidence="6 9" id="KW-0460">Magnesium</keyword>
<evidence type="ECO:0000256" key="6">
    <source>
        <dbReference type="ARBA" id="ARBA00022842"/>
    </source>
</evidence>
<feature type="active site" description="Proton acceptor" evidence="9">
    <location>
        <position position="260"/>
    </location>
</feature>